<protein>
    <submittedName>
        <fullName evidence="1">Uncharacterized protein</fullName>
    </submittedName>
</protein>
<gene>
    <name evidence="1" type="ORF">B4135_4237</name>
</gene>
<comment type="caution">
    <text evidence="1">The sequence shown here is derived from an EMBL/GenBank/DDBJ whole genome shotgun (WGS) entry which is preliminary data.</text>
</comment>
<evidence type="ECO:0000313" key="2">
    <source>
        <dbReference type="Proteomes" id="UP000075683"/>
    </source>
</evidence>
<name>A0A150L6D8_9BACI</name>
<proteinExistence type="predicted"/>
<sequence>MQKIIFHAYPSFTNMIFPPRAGTGTSRRFEEPARRSFFPRFCEKSRRMADESAMAPGGWPV</sequence>
<dbReference type="EMBL" id="LQYT01000147">
    <property type="protein sequence ID" value="KYD07556.1"/>
    <property type="molecule type" value="Genomic_DNA"/>
</dbReference>
<dbReference type="Proteomes" id="UP000075683">
    <property type="component" value="Unassembled WGS sequence"/>
</dbReference>
<dbReference type="AlphaFoldDB" id="A0A150L6D8"/>
<organism evidence="1 2">
    <name type="scientific">Caldibacillus debilis</name>
    <dbReference type="NCBI Taxonomy" id="301148"/>
    <lineage>
        <taxon>Bacteria</taxon>
        <taxon>Bacillati</taxon>
        <taxon>Bacillota</taxon>
        <taxon>Bacilli</taxon>
        <taxon>Bacillales</taxon>
        <taxon>Bacillaceae</taxon>
        <taxon>Caldibacillus</taxon>
    </lineage>
</organism>
<reference evidence="1 2" key="1">
    <citation type="submission" date="2016-01" db="EMBL/GenBank/DDBJ databases">
        <title>Draft Genome Sequences of Seven Thermophilic Sporeformers Isolated from Foods.</title>
        <authorList>
            <person name="Berendsen E.M."/>
            <person name="Wells-Bennik M.H."/>
            <person name="Krawcyk A.O."/>
            <person name="De Jong A."/>
            <person name="Holsappel S."/>
            <person name="Eijlander R.T."/>
            <person name="Kuipers O.P."/>
        </authorList>
    </citation>
    <scope>NUCLEOTIDE SEQUENCE [LARGE SCALE GENOMIC DNA]</scope>
    <source>
        <strain evidence="1 2">B4135</strain>
    </source>
</reference>
<evidence type="ECO:0000313" key="1">
    <source>
        <dbReference type="EMBL" id="KYD07556.1"/>
    </source>
</evidence>
<accession>A0A150L6D8</accession>